<organism evidence="7">
    <name type="scientific">Nyssomyia neivai</name>
    <dbReference type="NCBI Taxonomy" id="330878"/>
    <lineage>
        <taxon>Eukaryota</taxon>
        <taxon>Metazoa</taxon>
        <taxon>Ecdysozoa</taxon>
        <taxon>Arthropoda</taxon>
        <taxon>Hexapoda</taxon>
        <taxon>Insecta</taxon>
        <taxon>Pterygota</taxon>
        <taxon>Neoptera</taxon>
        <taxon>Endopterygota</taxon>
        <taxon>Diptera</taxon>
        <taxon>Nematocera</taxon>
        <taxon>Psychodoidea</taxon>
        <taxon>Psychodidae</taxon>
        <taxon>Nyssomyia</taxon>
    </lineage>
</organism>
<dbReference type="PANTHER" id="PTHR13989:SF16">
    <property type="entry name" value="REPLICATION PROTEIN A2"/>
    <property type="match status" value="1"/>
</dbReference>
<proteinExistence type="inferred from homology"/>
<keyword evidence="3" id="KW-0235">DNA replication</keyword>
<comment type="subcellular location">
    <subcellularLocation>
        <location evidence="1">Nucleus</location>
    </subcellularLocation>
</comment>
<keyword evidence="5" id="KW-0539">Nucleus</keyword>
<dbReference type="GO" id="GO:0005662">
    <property type="term" value="C:DNA replication factor A complex"/>
    <property type="evidence" value="ECO:0007669"/>
    <property type="project" value="TreeGrafter"/>
</dbReference>
<evidence type="ECO:0000256" key="4">
    <source>
        <dbReference type="ARBA" id="ARBA00023125"/>
    </source>
</evidence>
<feature type="domain" description="Replication protein A C-terminal" evidence="6">
    <location>
        <begin position="179"/>
        <end position="240"/>
    </location>
</feature>
<comment type="similarity">
    <text evidence="2">Belongs to the replication factor A protein 2 family.</text>
</comment>
<dbReference type="InterPro" id="IPR014892">
    <property type="entry name" value="RPA_C"/>
</dbReference>
<dbReference type="GO" id="GO:0006260">
    <property type="term" value="P:DNA replication"/>
    <property type="evidence" value="ECO:0007669"/>
    <property type="project" value="UniProtKB-KW"/>
</dbReference>
<evidence type="ECO:0000259" key="6">
    <source>
        <dbReference type="Pfam" id="PF08784"/>
    </source>
</evidence>
<dbReference type="GO" id="GO:0003697">
    <property type="term" value="F:single-stranded DNA binding"/>
    <property type="evidence" value="ECO:0007669"/>
    <property type="project" value="TreeGrafter"/>
</dbReference>
<name>A0A1L8DX65_9DIPT</name>
<dbReference type="PIRSF" id="PIRSF036949">
    <property type="entry name" value="RPA32"/>
    <property type="match status" value="1"/>
</dbReference>
<evidence type="ECO:0000313" key="7">
    <source>
        <dbReference type="EMBL" id="JAV11004.1"/>
    </source>
</evidence>
<dbReference type="Gene3D" id="1.10.10.10">
    <property type="entry name" value="Winged helix-like DNA-binding domain superfamily/Winged helix DNA-binding domain"/>
    <property type="match status" value="1"/>
</dbReference>
<dbReference type="FunFam" id="1.10.10.10:FF:000168">
    <property type="entry name" value="Replication protein A 32 kDa subunit"/>
    <property type="match status" value="1"/>
</dbReference>
<dbReference type="SUPFAM" id="SSF50249">
    <property type="entry name" value="Nucleic acid-binding proteins"/>
    <property type="match status" value="1"/>
</dbReference>
<keyword evidence="4 7" id="KW-0238">DNA-binding</keyword>
<dbReference type="InterPro" id="IPR014646">
    <property type="entry name" value="Rfa2/RPA32"/>
</dbReference>
<sequence length="247" mass="27079">MNTSFTAGGFTQGGGGGAGTAAPEVKEGFCPLVIKQILKLGDDGIKIFGTTFGVMNLVAIVRSIEPSSTKIMYKLEDHTGRIDAHLWLDESKAETIEPIKLNTYVRAFGIPKTRDGVKVIMLFKIRPIKSANDITTHLLEMMNTRYTCEKNLIMMRSGSNAVSDVDTGMDVDTTNGGMSSSTGLKGKPLIIYQAIKGHKSDEGISIQQIHQKFKHISIQEIRQITDNMSLEGHIYSSIDTDHFLPTE</sequence>
<dbReference type="GO" id="GO:0035861">
    <property type="term" value="C:site of double-strand break"/>
    <property type="evidence" value="ECO:0007669"/>
    <property type="project" value="TreeGrafter"/>
</dbReference>
<dbReference type="SUPFAM" id="SSF46785">
    <property type="entry name" value="Winged helix' DNA-binding domain"/>
    <property type="match status" value="1"/>
</dbReference>
<dbReference type="Gene3D" id="2.40.50.140">
    <property type="entry name" value="Nucleic acid-binding proteins"/>
    <property type="match status" value="1"/>
</dbReference>
<evidence type="ECO:0000256" key="3">
    <source>
        <dbReference type="ARBA" id="ARBA00022705"/>
    </source>
</evidence>
<dbReference type="AlphaFoldDB" id="A0A1L8DX65"/>
<dbReference type="InterPro" id="IPR012340">
    <property type="entry name" value="NA-bd_OB-fold"/>
</dbReference>
<evidence type="ECO:0000256" key="5">
    <source>
        <dbReference type="ARBA" id="ARBA00023242"/>
    </source>
</evidence>
<accession>A0A1L8DX65</accession>
<evidence type="ECO:0000256" key="1">
    <source>
        <dbReference type="ARBA" id="ARBA00004123"/>
    </source>
</evidence>
<dbReference type="Pfam" id="PF08784">
    <property type="entry name" value="RPA_C"/>
    <property type="match status" value="1"/>
</dbReference>
<reference evidence="7" key="1">
    <citation type="submission" date="2016-12" db="EMBL/GenBank/DDBJ databases">
        <title>An insight into the sialome and mialome of the sand fly, Nyssomyia neivai.</title>
        <authorList>
            <person name="Sebastian V."/>
            <person name="Goulart T.M."/>
            <person name="Oliveira W."/>
            <person name="Calvo E."/>
            <person name="Oliveira L.F."/>
            <person name="Pinto M.C."/>
            <person name="Rosselino A.M."/>
            <person name="Ribeiro J.M."/>
        </authorList>
    </citation>
    <scope>NUCLEOTIDE SEQUENCE</scope>
</reference>
<dbReference type="InterPro" id="IPR036390">
    <property type="entry name" value="WH_DNA-bd_sf"/>
</dbReference>
<dbReference type="PANTHER" id="PTHR13989">
    <property type="entry name" value="REPLICATION PROTEIN A-RELATED"/>
    <property type="match status" value="1"/>
</dbReference>
<dbReference type="CDD" id="cd04478">
    <property type="entry name" value="RPA2_DBD_D"/>
    <property type="match status" value="1"/>
</dbReference>
<dbReference type="GO" id="GO:0000781">
    <property type="term" value="C:chromosome, telomeric region"/>
    <property type="evidence" value="ECO:0007669"/>
    <property type="project" value="TreeGrafter"/>
</dbReference>
<dbReference type="EMBL" id="GFDF01003080">
    <property type="protein sequence ID" value="JAV11004.1"/>
    <property type="molecule type" value="Transcribed_RNA"/>
</dbReference>
<dbReference type="GO" id="GO:0000724">
    <property type="term" value="P:double-strand break repair via homologous recombination"/>
    <property type="evidence" value="ECO:0007669"/>
    <property type="project" value="TreeGrafter"/>
</dbReference>
<protein>
    <submittedName>
        <fullName evidence="7">Putative single-stranded dna-binding replication protein a rpa medium 30 kd subunit</fullName>
    </submittedName>
</protein>
<evidence type="ECO:0000256" key="2">
    <source>
        <dbReference type="ARBA" id="ARBA00007815"/>
    </source>
</evidence>
<dbReference type="InterPro" id="IPR040260">
    <property type="entry name" value="RFA2-like"/>
</dbReference>
<dbReference type="GO" id="GO:0006289">
    <property type="term" value="P:nucleotide-excision repair"/>
    <property type="evidence" value="ECO:0007669"/>
    <property type="project" value="TreeGrafter"/>
</dbReference>
<dbReference type="InterPro" id="IPR036388">
    <property type="entry name" value="WH-like_DNA-bd_sf"/>
</dbReference>